<evidence type="ECO:0000313" key="4">
    <source>
        <dbReference type="EMBL" id="APG25979.1"/>
    </source>
</evidence>
<comment type="similarity">
    <text evidence="3">Belongs to the FdhD family.</text>
</comment>
<dbReference type="InterPro" id="IPR003786">
    <property type="entry name" value="FdhD"/>
</dbReference>
<dbReference type="SUPFAM" id="SSF53927">
    <property type="entry name" value="Cytidine deaminase-like"/>
    <property type="match status" value="1"/>
</dbReference>
<comment type="subcellular location">
    <subcellularLocation>
        <location evidence="3">Cytoplasm</location>
    </subcellularLocation>
</comment>
<keyword evidence="5" id="KW-1185">Reference proteome</keyword>
<evidence type="ECO:0000256" key="2">
    <source>
        <dbReference type="ARBA" id="ARBA00023150"/>
    </source>
</evidence>
<name>A0A1L3GJ84_SYNAC</name>
<dbReference type="NCBIfam" id="TIGR00129">
    <property type="entry name" value="fdhD_narQ"/>
    <property type="match status" value="1"/>
</dbReference>
<protein>
    <recommendedName>
        <fullName evidence="3">Protein FdhD</fullName>
    </recommendedName>
</protein>
<dbReference type="AlphaFoldDB" id="A0A1L3GJ84"/>
<evidence type="ECO:0000313" key="5">
    <source>
        <dbReference type="Proteomes" id="UP000182264"/>
    </source>
</evidence>
<dbReference type="Pfam" id="PF02634">
    <property type="entry name" value="FdhD-NarQ"/>
    <property type="match status" value="1"/>
</dbReference>
<evidence type="ECO:0000256" key="1">
    <source>
        <dbReference type="ARBA" id="ARBA00022490"/>
    </source>
</evidence>
<dbReference type="STRING" id="29542.A6070_07935"/>
<dbReference type="HAMAP" id="MF_00187">
    <property type="entry name" value="FdhD"/>
    <property type="match status" value="1"/>
</dbReference>
<dbReference type="OrthoDB" id="3197277at2"/>
<dbReference type="Gene3D" id="3.10.20.10">
    <property type="match status" value="1"/>
</dbReference>
<dbReference type="RefSeq" id="WP_072287820.1">
    <property type="nucleotide sequence ID" value="NZ_CP015455.1"/>
</dbReference>
<dbReference type="PIRSF" id="PIRSF015626">
    <property type="entry name" value="FdhD"/>
    <property type="match status" value="1"/>
</dbReference>
<dbReference type="GO" id="GO:0005737">
    <property type="term" value="C:cytoplasm"/>
    <property type="evidence" value="ECO:0007669"/>
    <property type="project" value="UniProtKB-SubCell"/>
</dbReference>
<sequence length="268" mass="29458">MESVRDRRQYEILQCRQGDFRKVMDVVVAEYNLEIEVNGQPFVILLCTPRSLENLVAGFLFSEGVIRGPGDLQEIQIDVDQQRARVTLRGSDDFALAAQRSHIRQTVPTAGGKGHSTLDAAVLQSLTEGYDGRITIRAARVPELMDRFGKMSQLFADTGGVHSCALSDGEQILLFEDDIGRHNALDKVLGEAMMRGIALNDKVVLTSGRISTEILAKVARRGIPAIISRSAPTSAAIDQARTLNMTLIGFARGQNFNVYTNFSCLDMD</sequence>
<gene>
    <name evidence="3" type="primary">fdhD</name>
    <name evidence="4" type="ORF">A7E75_13910</name>
</gene>
<reference evidence="4 5" key="1">
    <citation type="journal article" date="2017" name="Genome Announc.">
        <title>Complete Genome Sequences of Two Acetylene-Fermenting Pelobacter acetylenicus Strains.</title>
        <authorList>
            <person name="Sutton J.M."/>
            <person name="Baesman S.M."/>
            <person name="Fierst J.L."/>
            <person name="Poret-Peterson A.T."/>
            <person name="Oremland R.S."/>
            <person name="Dunlap D.S."/>
            <person name="Akob D.M."/>
        </authorList>
    </citation>
    <scope>NUCLEOTIDE SEQUENCE [LARGE SCALE GENOMIC DNA]</scope>
    <source>
        <strain evidence="4 5">DSM 3247</strain>
    </source>
</reference>
<comment type="caution">
    <text evidence="3">Lacks conserved residue(s) required for the propagation of feature annotation.</text>
</comment>
<organism evidence="4 5">
    <name type="scientific">Syntrophotalea acetylenica</name>
    <name type="common">Pelobacter acetylenicus</name>
    <dbReference type="NCBI Taxonomy" id="29542"/>
    <lineage>
        <taxon>Bacteria</taxon>
        <taxon>Pseudomonadati</taxon>
        <taxon>Thermodesulfobacteriota</taxon>
        <taxon>Desulfuromonadia</taxon>
        <taxon>Desulfuromonadales</taxon>
        <taxon>Syntrophotaleaceae</taxon>
        <taxon>Syntrophotalea</taxon>
    </lineage>
</organism>
<keyword evidence="1 3" id="KW-0963">Cytoplasm</keyword>
<dbReference type="KEGG" id="pace:A6070_07935"/>
<evidence type="ECO:0000256" key="3">
    <source>
        <dbReference type="HAMAP-Rule" id="MF_00187"/>
    </source>
</evidence>
<accession>A0A1L3GJ84</accession>
<dbReference type="GO" id="GO:0016783">
    <property type="term" value="F:sulfurtransferase activity"/>
    <property type="evidence" value="ECO:0007669"/>
    <property type="project" value="InterPro"/>
</dbReference>
<dbReference type="Proteomes" id="UP000182264">
    <property type="component" value="Chromosome"/>
</dbReference>
<dbReference type="InterPro" id="IPR016193">
    <property type="entry name" value="Cytidine_deaminase-like"/>
</dbReference>
<dbReference type="PANTHER" id="PTHR30592">
    <property type="entry name" value="FORMATE DEHYDROGENASE"/>
    <property type="match status" value="1"/>
</dbReference>
<dbReference type="PANTHER" id="PTHR30592:SF1">
    <property type="entry name" value="SULFUR CARRIER PROTEIN FDHD"/>
    <property type="match status" value="1"/>
</dbReference>
<dbReference type="GO" id="GO:0006777">
    <property type="term" value="P:Mo-molybdopterin cofactor biosynthetic process"/>
    <property type="evidence" value="ECO:0007669"/>
    <property type="project" value="UniProtKB-UniRule"/>
</dbReference>
<dbReference type="EMBL" id="CP015518">
    <property type="protein sequence ID" value="APG25979.1"/>
    <property type="molecule type" value="Genomic_DNA"/>
</dbReference>
<dbReference type="Gene3D" id="3.40.140.10">
    <property type="entry name" value="Cytidine Deaminase, domain 2"/>
    <property type="match status" value="1"/>
</dbReference>
<proteinExistence type="inferred from homology"/>
<comment type="function">
    <text evidence="3">Required for formate dehydrogenase (FDH) activity.</text>
</comment>
<keyword evidence="2 3" id="KW-0501">Molybdenum cofactor biosynthesis</keyword>